<reference evidence="1 2" key="1">
    <citation type="submission" date="2019-03" db="EMBL/GenBank/DDBJ databases">
        <title>Genomic Encyclopedia of Type Strains, Phase IV (KMG-IV): sequencing the most valuable type-strain genomes for metagenomic binning, comparative biology and taxonomic classification.</title>
        <authorList>
            <person name="Goeker M."/>
        </authorList>
    </citation>
    <scope>NUCLEOTIDE SEQUENCE [LARGE SCALE GENOMIC DNA]</scope>
    <source>
        <strain evidence="1 2">DSM 21153</strain>
    </source>
</reference>
<dbReference type="SUPFAM" id="SSF53474">
    <property type="entry name" value="alpha/beta-Hydrolases"/>
    <property type="match status" value="1"/>
</dbReference>
<keyword evidence="1" id="KW-0378">Hydrolase</keyword>
<protein>
    <submittedName>
        <fullName evidence="1">Alpha/beta hydrolase family protein DUF900</fullName>
    </submittedName>
</protein>
<dbReference type="RefSeq" id="WP_132696119.1">
    <property type="nucleotide sequence ID" value="NZ_SLVM01000022.1"/>
</dbReference>
<dbReference type="Gene3D" id="3.40.50.1820">
    <property type="entry name" value="alpha/beta hydrolase"/>
    <property type="match status" value="1"/>
</dbReference>
<dbReference type="InterPro" id="IPR029058">
    <property type="entry name" value="AB_hydrolase_fold"/>
</dbReference>
<organism evidence="1 2">
    <name type="scientific">Rhodovulum steppense</name>
    <dbReference type="NCBI Taxonomy" id="540251"/>
    <lineage>
        <taxon>Bacteria</taxon>
        <taxon>Pseudomonadati</taxon>
        <taxon>Pseudomonadota</taxon>
        <taxon>Alphaproteobacteria</taxon>
        <taxon>Rhodobacterales</taxon>
        <taxon>Paracoccaceae</taxon>
        <taxon>Rhodovulum</taxon>
    </lineage>
</organism>
<dbReference type="GO" id="GO:0016787">
    <property type="term" value="F:hydrolase activity"/>
    <property type="evidence" value="ECO:0007669"/>
    <property type="project" value="UniProtKB-KW"/>
</dbReference>
<dbReference type="Proteomes" id="UP000295277">
    <property type="component" value="Unassembled WGS sequence"/>
</dbReference>
<dbReference type="EMBL" id="SLVM01000022">
    <property type="protein sequence ID" value="TCM79668.1"/>
    <property type="molecule type" value="Genomic_DNA"/>
</dbReference>
<dbReference type="InterPro" id="IPR010297">
    <property type="entry name" value="DUF900_hydrolase"/>
</dbReference>
<dbReference type="AlphaFoldDB" id="A0A4R1YNQ4"/>
<keyword evidence="2" id="KW-1185">Reference proteome</keyword>
<dbReference type="OrthoDB" id="9797755at2"/>
<gene>
    <name evidence="1" type="ORF">EV216_12257</name>
</gene>
<comment type="caution">
    <text evidence="1">The sequence shown here is derived from an EMBL/GenBank/DDBJ whole genome shotgun (WGS) entry which is preliminary data.</text>
</comment>
<dbReference type="Pfam" id="PF05990">
    <property type="entry name" value="DUF900"/>
    <property type="match status" value="1"/>
</dbReference>
<proteinExistence type="predicted"/>
<accession>A0A4R1YNQ4</accession>
<name>A0A4R1YNQ4_9RHOB</name>
<sequence>MDYVFSVRNIRRGAFGSEPGASHFLAVPQTVAAPDPAHRITKRDWFARVQEEAKSGTFGGHPSGDIVMYVHGYNNSQTTMLARHRKIRKGLEAHGFGGVVVSFDWPSADNALNYLEDRTDAKKTALRLVDEGISSFAALQRPDCRINVHLLAHSMGCYVVREAFDDADDRPAVAARSWSVSQVMLVGADVSAASLADGNPKSSSLYRHCVRLTNYFNPFDNVLSLSNIKRIGVSPRAGRIGLPDRRPEKAVNIYCGDYFDRHKDMLGDHPNVAHSWYFDDAHFLQDVFLTVQGVMDRHEFPTRLPTTQGNLALRP</sequence>
<evidence type="ECO:0000313" key="1">
    <source>
        <dbReference type="EMBL" id="TCM79668.1"/>
    </source>
</evidence>
<evidence type="ECO:0000313" key="2">
    <source>
        <dbReference type="Proteomes" id="UP000295277"/>
    </source>
</evidence>